<evidence type="ECO:0000313" key="3">
    <source>
        <dbReference type="Proteomes" id="UP001177140"/>
    </source>
</evidence>
<organism evidence="2 3">
    <name type="scientific">Papaver nudicaule</name>
    <name type="common">Iceland poppy</name>
    <dbReference type="NCBI Taxonomy" id="74823"/>
    <lineage>
        <taxon>Eukaryota</taxon>
        <taxon>Viridiplantae</taxon>
        <taxon>Streptophyta</taxon>
        <taxon>Embryophyta</taxon>
        <taxon>Tracheophyta</taxon>
        <taxon>Spermatophyta</taxon>
        <taxon>Magnoliopsida</taxon>
        <taxon>Ranunculales</taxon>
        <taxon>Papaveraceae</taxon>
        <taxon>Papaveroideae</taxon>
        <taxon>Papaver</taxon>
    </lineage>
</organism>
<sequence length="115" mass="13365">ITDAVYLWGFVDKFTRRLHKKIKQDSSVVLNLQFLFLKLRSMVDAPILRLSQNQSSDLPFVSAYYSSEYVARICSILEIIPVMLFTILSDNIVYKLRPHCLQRHVATDDVQSFPK</sequence>
<evidence type="ECO:0000256" key="1">
    <source>
        <dbReference type="ARBA" id="ARBA00006224"/>
    </source>
</evidence>
<dbReference type="GO" id="GO:0140285">
    <property type="term" value="P:endosome fission"/>
    <property type="evidence" value="ECO:0007669"/>
    <property type="project" value="TreeGrafter"/>
</dbReference>
<dbReference type="PANTHER" id="PTHR15691:SF6">
    <property type="entry name" value="WASH COMPLEX SUBUNIT 5"/>
    <property type="match status" value="1"/>
</dbReference>
<feature type="non-terminal residue" evidence="2">
    <location>
        <position position="115"/>
    </location>
</feature>
<keyword evidence="3" id="KW-1185">Reference proteome</keyword>
<dbReference type="Pfam" id="PF10266">
    <property type="entry name" value="Strumpellin"/>
    <property type="match status" value="1"/>
</dbReference>
<comment type="similarity">
    <text evidence="1">Belongs to the strumpellin family.</text>
</comment>
<feature type="non-terminal residue" evidence="2">
    <location>
        <position position="1"/>
    </location>
</feature>
<dbReference type="InterPro" id="IPR019393">
    <property type="entry name" value="WASH_strumpellin"/>
</dbReference>
<dbReference type="Proteomes" id="UP001177140">
    <property type="component" value="Unassembled WGS sequence"/>
</dbReference>
<dbReference type="EMBL" id="JAJJMA010217717">
    <property type="protein sequence ID" value="MCL7040910.1"/>
    <property type="molecule type" value="Genomic_DNA"/>
</dbReference>
<dbReference type="GO" id="GO:0071203">
    <property type="term" value="C:WASH complex"/>
    <property type="evidence" value="ECO:0007669"/>
    <property type="project" value="InterPro"/>
</dbReference>
<accession>A0AA41VGL1</accession>
<dbReference type="GO" id="GO:0030041">
    <property type="term" value="P:actin filament polymerization"/>
    <property type="evidence" value="ECO:0007669"/>
    <property type="project" value="TreeGrafter"/>
</dbReference>
<dbReference type="GO" id="GO:0051125">
    <property type="term" value="P:regulation of actin nucleation"/>
    <property type="evidence" value="ECO:0007669"/>
    <property type="project" value="TreeGrafter"/>
</dbReference>
<evidence type="ECO:0000313" key="2">
    <source>
        <dbReference type="EMBL" id="MCL7040910.1"/>
    </source>
</evidence>
<proteinExistence type="inferred from homology"/>
<reference evidence="2" key="1">
    <citation type="submission" date="2022-03" db="EMBL/GenBank/DDBJ databases">
        <title>A functionally conserved STORR gene fusion in Papaver species that diverged 16.8 million years ago.</title>
        <authorList>
            <person name="Catania T."/>
        </authorList>
    </citation>
    <scope>NUCLEOTIDE SEQUENCE</scope>
    <source>
        <strain evidence="2">S-191538</strain>
    </source>
</reference>
<name>A0AA41VGL1_PAPNU</name>
<protein>
    <submittedName>
        <fullName evidence="2">Uncharacterized protein</fullName>
    </submittedName>
</protein>
<dbReference type="PANTHER" id="PTHR15691">
    <property type="entry name" value="WASH COMPLEX SUBUNIT 5"/>
    <property type="match status" value="1"/>
</dbReference>
<dbReference type="GO" id="GO:0005768">
    <property type="term" value="C:endosome"/>
    <property type="evidence" value="ECO:0007669"/>
    <property type="project" value="TreeGrafter"/>
</dbReference>
<gene>
    <name evidence="2" type="ORF">MKW94_021709</name>
</gene>
<comment type="caution">
    <text evidence="2">The sequence shown here is derived from an EMBL/GenBank/DDBJ whole genome shotgun (WGS) entry which is preliminary data.</text>
</comment>
<dbReference type="AlphaFoldDB" id="A0AA41VGL1"/>
<dbReference type="GO" id="GO:0007032">
    <property type="term" value="P:endosome organization"/>
    <property type="evidence" value="ECO:0007669"/>
    <property type="project" value="TreeGrafter"/>
</dbReference>